<evidence type="ECO:0000256" key="1">
    <source>
        <dbReference type="SAM" id="Phobius"/>
    </source>
</evidence>
<feature type="transmembrane region" description="Helical" evidence="1">
    <location>
        <begin position="278"/>
        <end position="297"/>
    </location>
</feature>
<feature type="transmembrane region" description="Helical" evidence="1">
    <location>
        <begin position="198"/>
        <end position="216"/>
    </location>
</feature>
<dbReference type="AlphaFoldDB" id="A0A1E7FB50"/>
<dbReference type="Pfam" id="PF06966">
    <property type="entry name" value="DUF1295"/>
    <property type="match status" value="1"/>
</dbReference>
<name>A0A1E7FB50_9STRA</name>
<feature type="transmembrane region" description="Helical" evidence="1">
    <location>
        <begin position="154"/>
        <end position="177"/>
    </location>
</feature>
<dbReference type="KEGG" id="fcy:FRACYDRAFT_239922"/>
<feature type="transmembrane region" description="Helical" evidence="1">
    <location>
        <begin position="317"/>
        <end position="337"/>
    </location>
</feature>
<keyword evidence="1" id="KW-1133">Transmembrane helix</keyword>
<keyword evidence="1" id="KW-0812">Transmembrane</keyword>
<dbReference type="InParanoid" id="A0A1E7FB50"/>
<accession>A0A1E7FB50</accession>
<dbReference type="Proteomes" id="UP000095751">
    <property type="component" value="Unassembled WGS sequence"/>
</dbReference>
<dbReference type="PANTHER" id="PTHR32251">
    <property type="entry name" value="3-OXO-5-ALPHA-STEROID 4-DEHYDROGENASE"/>
    <property type="match status" value="1"/>
</dbReference>
<reference evidence="2 3" key="1">
    <citation type="submission" date="2016-09" db="EMBL/GenBank/DDBJ databases">
        <title>Extensive genetic diversity and differential bi-allelic expression allows diatom success in the polar Southern Ocean.</title>
        <authorList>
            <consortium name="DOE Joint Genome Institute"/>
            <person name="Mock T."/>
            <person name="Otillar R.P."/>
            <person name="Strauss J."/>
            <person name="Dupont C."/>
            <person name="Frickenhaus S."/>
            <person name="Maumus F."/>
            <person name="Mcmullan M."/>
            <person name="Sanges R."/>
            <person name="Schmutz J."/>
            <person name="Toseland A."/>
            <person name="Valas R."/>
            <person name="Veluchamy A."/>
            <person name="Ward B.J."/>
            <person name="Allen A."/>
            <person name="Barry K."/>
            <person name="Falciatore A."/>
            <person name="Ferrante M."/>
            <person name="Fortunato A.E."/>
            <person name="Gloeckner G."/>
            <person name="Gruber A."/>
            <person name="Hipkin R."/>
            <person name="Janech M."/>
            <person name="Kroth P."/>
            <person name="Leese F."/>
            <person name="Lindquist E."/>
            <person name="Lyon B.R."/>
            <person name="Martin J."/>
            <person name="Mayer C."/>
            <person name="Parker M."/>
            <person name="Quesneville H."/>
            <person name="Raymond J."/>
            <person name="Uhlig C."/>
            <person name="Valentin K.U."/>
            <person name="Worden A.Z."/>
            <person name="Armbrust E.V."/>
            <person name="Bowler C."/>
            <person name="Green B."/>
            <person name="Moulton V."/>
            <person name="Van Oosterhout C."/>
            <person name="Grigoriev I."/>
        </authorList>
    </citation>
    <scope>NUCLEOTIDE SEQUENCE [LARGE SCALE GENOMIC DNA]</scope>
    <source>
        <strain evidence="2 3">CCMP1102</strain>
    </source>
</reference>
<dbReference type="Gene3D" id="1.20.120.1630">
    <property type="match status" value="1"/>
</dbReference>
<proteinExistence type="predicted"/>
<feature type="transmembrane region" description="Helical" evidence="1">
    <location>
        <begin position="103"/>
        <end position="124"/>
    </location>
</feature>
<keyword evidence="1" id="KW-0472">Membrane</keyword>
<sequence>MENEILTLLSELSCIYFGLPVFRNSRVCVSQLELSFWTMIDTKDSDLHPFNPNFFYLSSIIAVINRMQHKKQLSNVRQQRSPTLTALRGGFFLPVSNLVSNPFWNAIGIYGICDFVIGFVVSIFTGSHLHLDLVGTGAFAIAALSNIGSSVPHIRWSSIAVSLWGTKLALFLFYRALQINTDNRLTDLLNSTQGSFQFWFITLVWNVLASLPYLLGLLNTSSRSDNKYTLVIGGAIYLAGITIETLADAQKWFFKQDPSKVGQFCNIGLWQHSQHPNWLGNLILWTGILVMNLPALIEPLPDNNGTASLFVRSWSVLWSVRKLVLACLGPSFLWLLFDGQAKGNITNAVELASAKYGKNPDYLKYIQDVPLIIPKNVFKIFR</sequence>
<evidence type="ECO:0000313" key="3">
    <source>
        <dbReference type="Proteomes" id="UP000095751"/>
    </source>
</evidence>
<protein>
    <recommendedName>
        <fullName evidence="4">DUF1295-domain-containing protein</fullName>
    </recommendedName>
</protein>
<dbReference type="InterPro" id="IPR010721">
    <property type="entry name" value="UstE-like"/>
</dbReference>
<dbReference type="PANTHER" id="PTHR32251:SF17">
    <property type="entry name" value="STEROID 5-ALPHA REDUCTASE C-TERMINAL DOMAIN-CONTAINING PROTEIN"/>
    <property type="match status" value="1"/>
</dbReference>
<organism evidence="2 3">
    <name type="scientific">Fragilariopsis cylindrus CCMP1102</name>
    <dbReference type="NCBI Taxonomy" id="635003"/>
    <lineage>
        <taxon>Eukaryota</taxon>
        <taxon>Sar</taxon>
        <taxon>Stramenopiles</taxon>
        <taxon>Ochrophyta</taxon>
        <taxon>Bacillariophyta</taxon>
        <taxon>Bacillariophyceae</taxon>
        <taxon>Bacillariophycidae</taxon>
        <taxon>Bacillariales</taxon>
        <taxon>Bacillariaceae</taxon>
        <taxon>Fragilariopsis</taxon>
    </lineage>
</organism>
<feature type="transmembrane region" description="Helical" evidence="1">
    <location>
        <begin position="228"/>
        <end position="247"/>
    </location>
</feature>
<evidence type="ECO:0008006" key="4">
    <source>
        <dbReference type="Google" id="ProtNLM"/>
    </source>
</evidence>
<keyword evidence="3" id="KW-1185">Reference proteome</keyword>
<evidence type="ECO:0000313" key="2">
    <source>
        <dbReference type="EMBL" id="OEU15245.1"/>
    </source>
</evidence>
<dbReference type="OrthoDB" id="201504at2759"/>
<dbReference type="EMBL" id="KV784359">
    <property type="protein sequence ID" value="OEU15245.1"/>
    <property type="molecule type" value="Genomic_DNA"/>
</dbReference>
<dbReference type="GO" id="GO:0016020">
    <property type="term" value="C:membrane"/>
    <property type="evidence" value="ECO:0007669"/>
    <property type="project" value="TreeGrafter"/>
</dbReference>
<gene>
    <name evidence="2" type="ORF">FRACYDRAFT_239922</name>
</gene>